<dbReference type="Gene3D" id="3.30.40.10">
    <property type="entry name" value="Zinc/RING finger domain, C3HC4 (zinc finger)"/>
    <property type="match status" value="1"/>
</dbReference>
<dbReference type="SUPFAM" id="SSF52402">
    <property type="entry name" value="Adenine nucleotide alpha hydrolases-like"/>
    <property type="match status" value="1"/>
</dbReference>
<dbReference type="PROSITE" id="PS51698">
    <property type="entry name" value="U_BOX"/>
    <property type="match status" value="1"/>
</dbReference>
<evidence type="ECO:0000256" key="5">
    <source>
        <dbReference type="ARBA" id="ARBA00022679"/>
    </source>
</evidence>
<evidence type="ECO:0000256" key="2">
    <source>
        <dbReference type="ARBA" id="ARBA00003861"/>
    </source>
</evidence>
<keyword evidence="5" id="KW-0808">Transferase</keyword>
<dbReference type="Gene3D" id="3.40.50.620">
    <property type="entry name" value="HUPs"/>
    <property type="match status" value="1"/>
</dbReference>
<dbReference type="SMART" id="SM00504">
    <property type="entry name" value="Ubox"/>
    <property type="match status" value="1"/>
</dbReference>
<dbReference type="InterPro" id="IPR014729">
    <property type="entry name" value="Rossmann-like_a/b/a_fold"/>
</dbReference>
<dbReference type="SUPFAM" id="SSF57850">
    <property type="entry name" value="RING/U-box"/>
    <property type="match status" value="1"/>
</dbReference>
<dbReference type="InterPro" id="IPR051348">
    <property type="entry name" value="U-box_ubiquitin_ligases"/>
</dbReference>
<gene>
    <name evidence="10" type="primary">LOC104699762</name>
</gene>
<feature type="coiled-coil region" evidence="7">
    <location>
        <begin position="272"/>
        <end position="341"/>
    </location>
</feature>
<evidence type="ECO:0000259" key="8">
    <source>
        <dbReference type="PROSITE" id="PS51698"/>
    </source>
</evidence>
<dbReference type="InterPro" id="IPR003613">
    <property type="entry name" value="Ubox_domain"/>
</dbReference>
<dbReference type="RefSeq" id="XP_010413411.1">
    <property type="nucleotide sequence ID" value="XM_010415109.2"/>
</dbReference>
<dbReference type="EC" id="2.3.2.27" evidence="4"/>
<dbReference type="CDD" id="cd01989">
    <property type="entry name" value="USP_STK_Ubox_N"/>
    <property type="match status" value="1"/>
</dbReference>
<evidence type="ECO:0000256" key="1">
    <source>
        <dbReference type="ARBA" id="ARBA00000900"/>
    </source>
</evidence>
<proteinExistence type="predicted"/>
<keyword evidence="6" id="KW-0833">Ubl conjugation pathway</keyword>
<organism evidence="9 10">
    <name type="scientific">Camelina sativa</name>
    <name type="common">False flax</name>
    <name type="synonym">Myagrum sativum</name>
    <dbReference type="NCBI Taxonomy" id="90675"/>
    <lineage>
        <taxon>Eukaryota</taxon>
        <taxon>Viridiplantae</taxon>
        <taxon>Streptophyta</taxon>
        <taxon>Embryophyta</taxon>
        <taxon>Tracheophyta</taxon>
        <taxon>Spermatophyta</taxon>
        <taxon>Magnoliopsida</taxon>
        <taxon>eudicotyledons</taxon>
        <taxon>Gunneridae</taxon>
        <taxon>Pentapetalae</taxon>
        <taxon>rosids</taxon>
        <taxon>malvids</taxon>
        <taxon>Brassicales</taxon>
        <taxon>Brassicaceae</taxon>
        <taxon>Camelineae</taxon>
        <taxon>Camelina</taxon>
    </lineage>
</organism>
<dbReference type="PANTHER" id="PTHR45647:SF149">
    <property type="entry name" value="U-BOX DOMAIN-CONTAINING PROTEIN 36-RELATED"/>
    <property type="match status" value="1"/>
</dbReference>
<comment type="function">
    <text evidence="2">Functions as an E3 ubiquitin ligase.</text>
</comment>
<keyword evidence="9" id="KW-1185">Reference proteome</keyword>
<evidence type="ECO:0000256" key="7">
    <source>
        <dbReference type="SAM" id="Coils"/>
    </source>
</evidence>
<keyword evidence="7" id="KW-0175">Coiled coil</keyword>
<protein>
    <recommendedName>
        <fullName evidence="4">RING-type E3 ubiquitin transferase</fullName>
        <ecNumber evidence="4">2.3.2.27</ecNumber>
    </recommendedName>
</protein>
<evidence type="ECO:0000256" key="6">
    <source>
        <dbReference type="ARBA" id="ARBA00022786"/>
    </source>
</evidence>
<evidence type="ECO:0000256" key="4">
    <source>
        <dbReference type="ARBA" id="ARBA00012483"/>
    </source>
</evidence>
<dbReference type="PANTHER" id="PTHR45647">
    <property type="entry name" value="OS02G0152300 PROTEIN"/>
    <property type="match status" value="1"/>
</dbReference>
<comment type="catalytic activity">
    <reaction evidence="1">
        <text>S-ubiquitinyl-[E2 ubiquitin-conjugating enzyme]-L-cysteine + [acceptor protein]-L-lysine = [E2 ubiquitin-conjugating enzyme]-L-cysteine + N(6)-ubiquitinyl-[acceptor protein]-L-lysine.</text>
        <dbReference type="EC" id="2.3.2.27"/>
    </reaction>
</comment>
<comment type="pathway">
    <text evidence="3">Protein modification; protein ubiquitination.</text>
</comment>
<accession>A0ABM0SMI2</accession>
<evidence type="ECO:0000313" key="10">
    <source>
        <dbReference type="RefSeq" id="XP_010413411.1"/>
    </source>
</evidence>
<feature type="domain" description="U-box" evidence="8">
    <location>
        <begin position="351"/>
        <end position="425"/>
    </location>
</feature>
<reference evidence="10" key="2">
    <citation type="submission" date="2025-08" db="UniProtKB">
        <authorList>
            <consortium name="RefSeq"/>
        </authorList>
    </citation>
    <scope>IDENTIFICATION</scope>
    <source>
        <tissue evidence="10">Leaf</tissue>
    </source>
</reference>
<evidence type="ECO:0000313" key="9">
    <source>
        <dbReference type="Proteomes" id="UP000694864"/>
    </source>
</evidence>
<dbReference type="Pfam" id="PF04564">
    <property type="entry name" value="U-box"/>
    <property type="match status" value="1"/>
</dbReference>
<name>A0ABM0SMI2_CAMSA</name>
<dbReference type="InterPro" id="IPR013083">
    <property type="entry name" value="Znf_RING/FYVE/PHD"/>
</dbReference>
<evidence type="ECO:0000256" key="3">
    <source>
        <dbReference type="ARBA" id="ARBA00004906"/>
    </source>
</evidence>
<reference evidence="9" key="1">
    <citation type="journal article" date="2014" name="Nat. Commun.">
        <title>The emerging biofuel crop Camelina sativa retains a highly undifferentiated hexaploid genome structure.</title>
        <authorList>
            <person name="Kagale S."/>
            <person name="Koh C."/>
            <person name="Nixon J."/>
            <person name="Bollina V."/>
            <person name="Clarke W.E."/>
            <person name="Tuteja R."/>
            <person name="Spillane C."/>
            <person name="Robinson S.J."/>
            <person name="Links M.G."/>
            <person name="Clarke C."/>
            <person name="Higgins E.E."/>
            <person name="Huebert T."/>
            <person name="Sharpe A.G."/>
            <person name="Parkin I.A."/>
        </authorList>
    </citation>
    <scope>NUCLEOTIDE SEQUENCE [LARGE SCALE GENOMIC DNA]</scope>
    <source>
        <strain evidence="9">cv. DH55</strain>
    </source>
</reference>
<sequence length="441" mass="50933">MVGDLRYHGRDIVESMETSKRETLMDEKIYVAVSGKNLEGKSSLVWAIENSGGKEFCIVHVHKPIQNSVSGAMLDDKKLRVYRKDKKKAHKKLDTFFHICRQLQVSAEIVYIEMDSVEEGILQLISQRGVRKLVMGAAGDRHYSMKMRDLQSKKAIYINREAPATCQIWFTCNGYLISSREARRTENLYLECASSTNSLIQSEVTRGSESVPRSSIVRDDDLIKVAVTEAETSKRKARFEASKRDEAEKSAIDALKKAKQWETAYFEEMKRRKETEKVLRKAKEEIEKMRSESEIQIAESNMVIRKLQDKYSLSVEALRILRKEQEELKIELREVTKLREEEKVSPSNHREPPQYFICPITQDIMEDPHVAADGFTYEREAINGWFERGHETSPMINKRLPHTSLIPNLALRSAIQEWLQAPESLNRSSACRDTNQKGYFF</sequence>
<dbReference type="GeneID" id="104699762"/>
<dbReference type="CDD" id="cd16655">
    <property type="entry name" value="RING-Ubox_WDSUB1-like"/>
    <property type="match status" value="1"/>
</dbReference>
<dbReference type="Proteomes" id="UP000694864">
    <property type="component" value="Chromosome 7"/>
</dbReference>